<dbReference type="Pfam" id="PF00072">
    <property type="entry name" value="Response_reg"/>
    <property type="match status" value="1"/>
</dbReference>
<protein>
    <submittedName>
        <fullName evidence="5">Response regulator</fullName>
    </submittedName>
</protein>
<dbReference type="EMBL" id="RSAS01000827">
    <property type="protein sequence ID" value="RRR66825.1"/>
    <property type="molecule type" value="Genomic_DNA"/>
</dbReference>
<dbReference type="AlphaFoldDB" id="A0A426TSA6"/>
<dbReference type="InterPro" id="IPR011006">
    <property type="entry name" value="CheY-like_superfamily"/>
</dbReference>
<feature type="domain" description="Response regulatory" evidence="4">
    <location>
        <begin position="75"/>
        <end position="189"/>
    </location>
</feature>
<dbReference type="InterPro" id="IPR050595">
    <property type="entry name" value="Bact_response_regulator"/>
</dbReference>
<dbReference type="Gene3D" id="3.40.50.2300">
    <property type="match status" value="1"/>
</dbReference>
<dbReference type="GO" id="GO:0000160">
    <property type="term" value="P:phosphorelay signal transduction system"/>
    <property type="evidence" value="ECO:0007669"/>
    <property type="project" value="InterPro"/>
</dbReference>
<accession>A0A426TSA6</accession>
<evidence type="ECO:0000313" key="5">
    <source>
        <dbReference type="EMBL" id="RRR66825.1"/>
    </source>
</evidence>
<dbReference type="CDD" id="cd17569">
    <property type="entry name" value="REC_HupR-like"/>
    <property type="match status" value="1"/>
</dbReference>
<dbReference type="InterPro" id="IPR001789">
    <property type="entry name" value="Sig_transdc_resp-reg_receiver"/>
</dbReference>
<evidence type="ECO:0000259" key="4">
    <source>
        <dbReference type="PROSITE" id="PS50110"/>
    </source>
</evidence>
<feature type="modified residue" description="4-aspartylphosphate" evidence="2">
    <location>
        <position position="123"/>
    </location>
</feature>
<evidence type="ECO:0000256" key="1">
    <source>
        <dbReference type="ARBA" id="ARBA00022553"/>
    </source>
</evidence>
<sequence length="378" mass="41528">MAAQPPSPHHRNGVWGLPQELYLYPTPPTQVKKSLPKKVAAGSIIYPITVMRMAAKETAMVTSFFSEHTTPTRPAILVVDDEPAITRSLARSLRDRFTVFTANNASNALEIIAKEEITVILTDQRMPDLSGVQLLERARDLRPAALGILISGYTDAAALVDALNLGNVRGFLPKPWDVHQLRRQLDQVLRAYQAGFQEAQQHGKDDSALARAQNQVNELRAALDQLNHAHATLLFERWERALRDARQGPDRLPLPERFNAGPHPQEPPLSQAAPETFAGLVVAYAAILDLAVADAQQPAVSDQIRALGERLGTLWASPRDLTEIHAVALHSRTTSATAAQVTAYADEGRLVLSELMGDLLIFYRGWLAADIARQEAQP</sequence>
<evidence type="ECO:0000313" key="6">
    <source>
        <dbReference type="Proteomes" id="UP000280307"/>
    </source>
</evidence>
<dbReference type="PANTHER" id="PTHR44591:SF19">
    <property type="entry name" value="TWO-COMPONENT RESPONSE REGULATOR-RELATED"/>
    <property type="match status" value="1"/>
</dbReference>
<reference evidence="5 6" key="1">
    <citation type="submission" date="2018-12" db="EMBL/GenBank/DDBJ databases">
        <title>Genome Sequence of Candidatus Viridilinea halotolerans isolated from saline sulfide-rich spring.</title>
        <authorList>
            <person name="Grouzdev D.S."/>
            <person name="Burganskaya E.I."/>
            <person name="Krutkina M.S."/>
            <person name="Sukhacheva M.V."/>
            <person name="Gorlenko V.M."/>
        </authorList>
    </citation>
    <scope>NUCLEOTIDE SEQUENCE [LARGE SCALE GENOMIC DNA]</scope>
    <source>
        <strain evidence="5">Chok-6</strain>
    </source>
</reference>
<evidence type="ECO:0000256" key="2">
    <source>
        <dbReference type="PROSITE-ProRule" id="PRU00169"/>
    </source>
</evidence>
<feature type="region of interest" description="Disordered" evidence="3">
    <location>
        <begin position="248"/>
        <end position="271"/>
    </location>
</feature>
<keyword evidence="1 2" id="KW-0597">Phosphoprotein</keyword>
<dbReference type="PROSITE" id="PS50110">
    <property type="entry name" value="RESPONSE_REGULATORY"/>
    <property type="match status" value="1"/>
</dbReference>
<name>A0A426TSA6_9CHLR</name>
<dbReference type="Proteomes" id="UP000280307">
    <property type="component" value="Unassembled WGS sequence"/>
</dbReference>
<dbReference type="SMART" id="SM00448">
    <property type="entry name" value="REC"/>
    <property type="match status" value="1"/>
</dbReference>
<proteinExistence type="predicted"/>
<dbReference type="SUPFAM" id="SSF52172">
    <property type="entry name" value="CheY-like"/>
    <property type="match status" value="1"/>
</dbReference>
<gene>
    <name evidence="5" type="ORF">EI684_20065</name>
</gene>
<comment type="caution">
    <text evidence="5">The sequence shown here is derived from an EMBL/GenBank/DDBJ whole genome shotgun (WGS) entry which is preliminary data.</text>
</comment>
<evidence type="ECO:0000256" key="3">
    <source>
        <dbReference type="SAM" id="MobiDB-lite"/>
    </source>
</evidence>
<organism evidence="5 6">
    <name type="scientific">Candidatus Viridilinea halotolerans</name>
    <dbReference type="NCBI Taxonomy" id="2491704"/>
    <lineage>
        <taxon>Bacteria</taxon>
        <taxon>Bacillati</taxon>
        <taxon>Chloroflexota</taxon>
        <taxon>Chloroflexia</taxon>
        <taxon>Chloroflexales</taxon>
        <taxon>Chloroflexineae</taxon>
        <taxon>Oscillochloridaceae</taxon>
        <taxon>Candidatus Viridilinea</taxon>
    </lineage>
</organism>
<dbReference type="PANTHER" id="PTHR44591">
    <property type="entry name" value="STRESS RESPONSE REGULATOR PROTEIN 1"/>
    <property type="match status" value="1"/>
</dbReference>